<evidence type="ECO:0000313" key="3">
    <source>
        <dbReference type="Proteomes" id="UP000188533"/>
    </source>
</evidence>
<keyword evidence="3" id="KW-1185">Reference proteome</keyword>
<dbReference type="AlphaFoldDB" id="A0A1Q3E5H4"/>
<comment type="caution">
    <text evidence="2">The sequence shown here is derived from an EMBL/GenBank/DDBJ whole genome shotgun (WGS) entry which is preliminary data.</text>
</comment>
<reference evidence="2 3" key="1">
    <citation type="submission" date="2016-08" db="EMBL/GenBank/DDBJ databases">
        <authorList>
            <consortium name="Lentinula edodes genome sequencing consortium"/>
            <person name="Sakamoto Y."/>
            <person name="Nakade K."/>
            <person name="Sato S."/>
            <person name="Yoshida Y."/>
            <person name="Miyazaki K."/>
            <person name="Natsume S."/>
            <person name="Konno N."/>
        </authorList>
    </citation>
    <scope>NUCLEOTIDE SEQUENCE [LARGE SCALE GENOMIC DNA]</scope>
    <source>
        <strain evidence="2 3">NBRC 111202</strain>
    </source>
</reference>
<evidence type="ECO:0000313" key="2">
    <source>
        <dbReference type="EMBL" id="GAW02517.1"/>
    </source>
</evidence>
<sequence length="256" mass="28349">MCTLERISYLLSLLLLIISVKPAHAIPTPAQISIKGFYGDDTYLDEADKKVFEKNLDLVVGSHRDECSGAYNKGIYTLLKDYEVGGVNHGKDTVIVKVIGGVGNPESTVDNKVWGEVKALKDVDLYIDSGMAKVGDGKYPVIVMKLVEGVMIKETNEYLDAKVDQRTKWLEEAKAHVKKEVVQNAVQKGVLHTDLNSYNFVVGGADTSDGPTLTTPITEARLVDWGYPGVFKVKNGVTETEVKKWFELQWKKKIKA</sequence>
<name>A0A1Q3E5H4_LENED</name>
<evidence type="ECO:0000256" key="1">
    <source>
        <dbReference type="SAM" id="SignalP"/>
    </source>
</evidence>
<proteinExistence type="predicted"/>
<dbReference type="EMBL" id="BDGU01000099">
    <property type="protein sequence ID" value="GAW02517.1"/>
    <property type="molecule type" value="Genomic_DNA"/>
</dbReference>
<feature type="signal peptide" evidence="1">
    <location>
        <begin position="1"/>
        <end position="25"/>
    </location>
</feature>
<reference evidence="2 3" key="2">
    <citation type="submission" date="2017-02" db="EMBL/GenBank/DDBJ databases">
        <title>A genome survey and senescence transcriptome analysis in Lentinula edodes.</title>
        <authorList>
            <person name="Sakamoto Y."/>
            <person name="Nakade K."/>
            <person name="Sato S."/>
            <person name="Yoshida Y."/>
            <person name="Miyazaki K."/>
            <person name="Natsume S."/>
            <person name="Konno N."/>
        </authorList>
    </citation>
    <scope>NUCLEOTIDE SEQUENCE [LARGE SCALE GENOMIC DNA]</scope>
    <source>
        <strain evidence="2 3">NBRC 111202</strain>
    </source>
</reference>
<dbReference type="Proteomes" id="UP000188533">
    <property type="component" value="Unassembled WGS sequence"/>
</dbReference>
<organism evidence="2 3">
    <name type="scientific">Lentinula edodes</name>
    <name type="common">Shiitake mushroom</name>
    <name type="synonym">Lentinus edodes</name>
    <dbReference type="NCBI Taxonomy" id="5353"/>
    <lineage>
        <taxon>Eukaryota</taxon>
        <taxon>Fungi</taxon>
        <taxon>Dikarya</taxon>
        <taxon>Basidiomycota</taxon>
        <taxon>Agaricomycotina</taxon>
        <taxon>Agaricomycetes</taxon>
        <taxon>Agaricomycetidae</taxon>
        <taxon>Agaricales</taxon>
        <taxon>Marasmiineae</taxon>
        <taxon>Omphalotaceae</taxon>
        <taxon>Lentinula</taxon>
    </lineage>
</organism>
<gene>
    <name evidence="2" type="ORF">LENED_004179</name>
</gene>
<feature type="chain" id="PRO_5013360962" description="Protein kinase domain-containing protein" evidence="1">
    <location>
        <begin position="26"/>
        <end position="256"/>
    </location>
</feature>
<protein>
    <recommendedName>
        <fullName evidence="4">Protein kinase domain-containing protein</fullName>
    </recommendedName>
</protein>
<evidence type="ECO:0008006" key="4">
    <source>
        <dbReference type="Google" id="ProtNLM"/>
    </source>
</evidence>
<keyword evidence="1" id="KW-0732">Signal</keyword>
<accession>A0A1Q3E5H4</accession>